<dbReference type="InterPro" id="IPR029489">
    <property type="entry name" value="OGT/SEC/SPY_C"/>
</dbReference>
<dbReference type="EMBL" id="CP003587">
    <property type="protein sequence ID" value="AGY59948.1"/>
    <property type="molecule type" value="Genomic_DNA"/>
</dbReference>
<dbReference type="Pfam" id="PF13844">
    <property type="entry name" value="Glyco_transf_41"/>
    <property type="match status" value="1"/>
</dbReference>
<proteinExistence type="predicted"/>
<evidence type="ECO:0000256" key="4">
    <source>
        <dbReference type="ARBA" id="ARBA00022737"/>
    </source>
</evidence>
<evidence type="ECO:0000259" key="6">
    <source>
        <dbReference type="Pfam" id="PF13844"/>
    </source>
</evidence>
<gene>
    <name evidence="7" type="ORF">GKIL_3702</name>
</gene>
<dbReference type="STRING" id="1183438.GKIL_3702"/>
<dbReference type="PANTHER" id="PTHR44835">
    <property type="entry name" value="UDP-N-ACETYLGLUCOSAMINE--PEPTIDE N-ACETYLGLUCOSAMINYLTRANSFERASE SPINDLY-RELATED"/>
    <property type="match status" value="1"/>
</dbReference>
<dbReference type="AlphaFoldDB" id="U5QM49"/>
<dbReference type="Gene3D" id="3.40.50.11380">
    <property type="match status" value="1"/>
</dbReference>
<keyword evidence="8" id="KW-1185">Reference proteome</keyword>
<accession>U5QM49</accession>
<dbReference type="GO" id="GO:0016757">
    <property type="term" value="F:glycosyltransferase activity"/>
    <property type="evidence" value="ECO:0007669"/>
    <property type="project" value="UniProtKB-KW"/>
</dbReference>
<dbReference type="RefSeq" id="WP_023175264.1">
    <property type="nucleotide sequence ID" value="NC_022600.1"/>
</dbReference>
<evidence type="ECO:0000256" key="2">
    <source>
        <dbReference type="ARBA" id="ARBA00022676"/>
    </source>
</evidence>
<dbReference type="PANTHER" id="PTHR44835:SF1">
    <property type="entry name" value="PROTEIN O-GLCNAC TRANSFERASE"/>
    <property type="match status" value="1"/>
</dbReference>
<evidence type="ECO:0000256" key="5">
    <source>
        <dbReference type="ARBA" id="ARBA00022803"/>
    </source>
</evidence>
<dbReference type="KEGG" id="glj:GKIL_3702"/>
<dbReference type="HOGENOM" id="CLU_441347_0_0_3"/>
<evidence type="ECO:0000313" key="7">
    <source>
        <dbReference type="EMBL" id="AGY59948.1"/>
    </source>
</evidence>
<dbReference type="InterPro" id="IPR051939">
    <property type="entry name" value="Glycosyltr_41/O-GlcNAc_trsf"/>
</dbReference>
<protein>
    <submittedName>
        <fullName evidence="7">O-linked N-acetylglucosamine transferase</fullName>
    </submittedName>
</protein>
<keyword evidence="2" id="KW-0328">Glycosyltransferase</keyword>
<keyword evidence="3 7" id="KW-0808">Transferase</keyword>
<keyword evidence="4" id="KW-0677">Repeat</keyword>
<keyword evidence="5" id="KW-0802">TPR repeat</keyword>
<name>U5QM49_GLOK1</name>
<dbReference type="Gene3D" id="3.40.50.2000">
    <property type="entry name" value="Glycogen Phosphorylase B"/>
    <property type="match status" value="1"/>
</dbReference>
<dbReference type="OrthoDB" id="146908at2"/>
<sequence>MQSLEADELLRIPRLYFQREYDQLSELLLGLLAHFEQNTYVEMSPELAHGVDLFVAHFLYVFSQDDYVLSEPFIPRFLRLNPVISNLVALSSFETTDPFLEILRHRPRNFARILILYSARNRSRFESALFFQAEPALASLWYGAYLETYRSALVNPEAQVNLKAHLRSMGERLNTLHNFSDIFFGATYIDGEADRAIKQWINLSIQTGFAATGVRCENTPNPRKLAVATGFWFARHSVYRTLSKFVEALEGEYELTLLHLGDWRNDLELKPFAAVHHIQIEGGQLDLSSIARNDFSVLYFPDIGMNAESILLSNLRIAPVQICGTGHPLSTCGAQIDYFISGAAVEAQLAERHYTERLVLLPGLGAVHNLPRYSLKHPPRIDSRIVINCPWYAQKVNHAHLKLLLEIVGSTAKTVRFRFFSGGALLKKNDYLPFARDLKRILGAEQVEVVPALPYDEYMEQMEQGDFCLDSYHFGGSNVVADCLHLQKPIVTLEGDHWYNRIGSQMLREVSLAELVARHPEQYVRLAVRLIEDADYRLHLQTVLARQNAKGILFDSDDGHSFKAAIDYLSRHHQALQQQQARTPIFIQPATRESPADNAPA</sequence>
<evidence type="ECO:0000313" key="8">
    <source>
        <dbReference type="Proteomes" id="UP000017396"/>
    </source>
</evidence>
<evidence type="ECO:0000256" key="1">
    <source>
        <dbReference type="ARBA" id="ARBA00004922"/>
    </source>
</evidence>
<evidence type="ECO:0000256" key="3">
    <source>
        <dbReference type="ARBA" id="ARBA00022679"/>
    </source>
</evidence>
<comment type="pathway">
    <text evidence="1">Protein modification; protein glycosylation.</text>
</comment>
<feature type="domain" description="O-GlcNAc transferase C-terminal" evidence="6">
    <location>
        <begin position="445"/>
        <end position="556"/>
    </location>
</feature>
<reference evidence="7 8" key="1">
    <citation type="journal article" date="2013" name="PLoS ONE">
        <title>Cultivation and Complete Genome Sequencing of Gloeobacter kilaueensis sp. nov., from a Lava Cave in Kilauea Caldera, Hawai'i.</title>
        <authorList>
            <person name="Saw J.H."/>
            <person name="Schatz M."/>
            <person name="Brown M.V."/>
            <person name="Kunkel D.D."/>
            <person name="Foster J.S."/>
            <person name="Shick H."/>
            <person name="Christensen S."/>
            <person name="Hou S."/>
            <person name="Wan X."/>
            <person name="Donachie S.P."/>
        </authorList>
    </citation>
    <scope>NUCLEOTIDE SEQUENCE [LARGE SCALE GENOMIC DNA]</scope>
    <source>
        <strain evidence="8">JS</strain>
    </source>
</reference>
<dbReference type="eggNOG" id="COG3914">
    <property type="taxonomic scope" value="Bacteria"/>
</dbReference>
<dbReference type="Proteomes" id="UP000017396">
    <property type="component" value="Chromosome"/>
</dbReference>
<organism evidence="7 8">
    <name type="scientific">Gloeobacter kilaueensis (strain ATCC BAA-2537 / CCAP 1431/1 / ULC 316 / JS1)</name>
    <dbReference type="NCBI Taxonomy" id="1183438"/>
    <lineage>
        <taxon>Bacteria</taxon>
        <taxon>Bacillati</taxon>
        <taxon>Cyanobacteriota</taxon>
        <taxon>Cyanophyceae</taxon>
        <taxon>Gloeobacterales</taxon>
        <taxon>Gloeobacteraceae</taxon>
        <taxon>Gloeobacter</taxon>
    </lineage>
</organism>